<organism evidence="1 2">
    <name type="scientific">Rhizopus stolonifer</name>
    <name type="common">Rhizopus nigricans</name>
    <dbReference type="NCBI Taxonomy" id="4846"/>
    <lineage>
        <taxon>Eukaryota</taxon>
        <taxon>Fungi</taxon>
        <taxon>Fungi incertae sedis</taxon>
        <taxon>Mucoromycota</taxon>
        <taxon>Mucoromycotina</taxon>
        <taxon>Mucoromycetes</taxon>
        <taxon>Mucorales</taxon>
        <taxon>Mucorineae</taxon>
        <taxon>Rhizopodaceae</taxon>
        <taxon>Rhizopus</taxon>
    </lineage>
</organism>
<reference evidence="1 2" key="1">
    <citation type="journal article" date="2018" name="G3 (Bethesda)">
        <title>Phylogenetic and Phylogenomic Definition of Rhizopus Species.</title>
        <authorList>
            <person name="Gryganskyi A.P."/>
            <person name="Golan J."/>
            <person name="Dolatabadi S."/>
            <person name="Mondo S."/>
            <person name="Robb S."/>
            <person name="Idnurm A."/>
            <person name="Muszewska A."/>
            <person name="Steczkiewicz K."/>
            <person name="Masonjones S."/>
            <person name="Liao H.L."/>
            <person name="Gajdeczka M.T."/>
            <person name="Anike F."/>
            <person name="Vuek A."/>
            <person name="Anishchenko I.M."/>
            <person name="Voigt K."/>
            <person name="de Hoog G.S."/>
            <person name="Smith M.E."/>
            <person name="Heitman J."/>
            <person name="Vilgalys R."/>
            <person name="Stajich J.E."/>
        </authorList>
    </citation>
    <scope>NUCLEOTIDE SEQUENCE [LARGE SCALE GENOMIC DNA]</scope>
    <source>
        <strain evidence="1 2">LSU 92-RS-03</strain>
    </source>
</reference>
<dbReference type="Proteomes" id="UP000253551">
    <property type="component" value="Unassembled WGS sequence"/>
</dbReference>
<dbReference type="EMBL" id="PJQM01006140">
    <property type="protein sequence ID" value="RCH80178.1"/>
    <property type="molecule type" value="Genomic_DNA"/>
</dbReference>
<comment type="caution">
    <text evidence="1">The sequence shown here is derived from an EMBL/GenBank/DDBJ whole genome shotgun (WGS) entry which is preliminary data.</text>
</comment>
<evidence type="ECO:0008006" key="3">
    <source>
        <dbReference type="Google" id="ProtNLM"/>
    </source>
</evidence>
<evidence type="ECO:0000313" key="2">
    <source>
        <dbReference type="Proteomes" id="UP000253551"/>
    </source>
</evidence>
<gene>
    <name evidence="1" type="ORF">CU098_008556</name>
</gene>
<dbReference type="InterPro" id="IPR036361">
    <property type="entry name" value="SAP_dom_sf"/>
</dbReference>
<proteinExistence type="predicted"/>
<sequence length="66" mass="7725">DEGEQNTRTKRIKSDMTIFDYWESNTLDSVTNPSLKEFLVSVGIQPKKLKADLVEQVNEYFRSKQK</sequence>
<dbReference type="OrthoDB" id="3249161at2759"/>
<dbReference type="STRING" id="4846.A0A367IR69"/>
<protein>
    <recommendedName>
        <fullName evidence="3">SAP domain-containing protein</fullName>
    </recommendedName>
</protein>
<keyword evidence="2" id="KW-1185">Reference proteome</keyword>
<dbReference type="SUPFAM" id="SSF68906">
    <property type="entry name" value="SAP domain"/>
    <property type="match status" value="1"/>
</dbReference>
<feature type="non-terminal residue" evidence="1">
    <location>
        <position position="1"/>
    </location>
</feature>
<name>A0A367IR69_RHIST</name>
<evidence type="ECO:0000313" key="1">
    <source>
        <dbReference type="EMBL" id="RCH80178.1"/>
    </source>
</evidence>
<dbReference type="AlphaFoldDB" id="A0A367IR69"/>
<accession>A0A367IR69</accession>